<evidence type="ECO:0000313" key="1">
    <source>
        <dbReference type="EMBL" id="GBN62228.1"/>
    </source>
</evidence>
<accession>A0A4Y2QDH6</accession>
<sequence>MTIGGLKIILLPGRQLPSLRHCCDDDLVASDAASDEVIVSLTKEKNDLINDSSSDMEGEGEASSGPSIFYAKVAVNFCQSFFTTETEKKMLCTRF</sequence>
<keyword evidence="3" id="KW-1185">Reference proteome</keyword>
<comment type="caution">
    <text evidence="1">The sequence shown here is derived from an EMBL/GenBank/DDBJ whole genome shotgun (WGS) entry which is preliminary data.</text>
</comment>
<gene>
    <name evidence="1" type="ORF">AVEN_120353_1</name>
    <name evidence="2" type="ORF">AVEN_266106_1</name>
</gene>
<dbReference type="Proteomes" id="UP000499080">
    <property type="component" value="Unassembled WGS sequence"/>
</dbReference>
<proteinExistence type="predicted"/>
<evidence type="ECO:0000313" key="2">
    <source>
        <dbReference type="EMBL" id="GBN62277.1"/>
    </source>
</evidence>
<protein>
    <submittedName>
        <fullName evidence="1">Uncharacterized protein</fullName>
    </submittedName>
</protein>
<reference evidence="1 3" key="1">
    <citation type="journal article" date="2019" name="Sci. Rep.">
        <title>Orb-weaving spider Araneus ventricosus genome elucidates the spidroin gene catalogue.</title>
        <authorList>
            <person name="Kono N."/>
            <person name="Nakamura H."/>
            <person name="Ohtoshi R."/>
            <person name="Moran D.A.P."/>
            <person name="Shinohara A."/>
            <person name="Yoshida Y."/>
            <person name="Fujiwara M."/>
            <person name="Mori M."/>
            <person name="Tomita M."/>
            <person name="Arakawa K."/>
        </authorList>
    </citation>
    <scope>NUCLEOTIDE SEQUENCE [LARGE SCALE GENOMIC DNA]</scope>
</reference>
<evidence type="ECO:0000313" key="3">
    <source>
        <dbReference type="Proteomes" id="UP000499080"/>
    </source>
</evidence>
<organism evidence="1 3">
    <name type="scientific">Araneus ventricosus</name>
    <name type="common">Orbweaver spider</name>
    <name type="synonym">Epeira ventricosa</name>
    <dbReference type="NCBI Taxonomy" id="182803"/>
    <lineage>
        <taxon>Eukaryota</taxon>
        <taxon>Metazoa</taxon>
        <taxon>Ecdysozoa</taxon>
        <taxon>Arthropoda</taxon>
        <taxon>Chelicerata</taxon>
        <taxon>Arachnida</taxon>
        <taxon>Araneae</taxon>
        <taxon>Araneomorphae</taxon>
        <taxon>Entelegynae</taxon>
        <taxon>Araneoidea</taxon>
        <taxon>Araneidae</taxon>
        <taxon>Araneus</taxon>
    </lineage>
</organism>
<dbReference type="EMBL" id="BGPR01013795">
    <property type="protein sequence ID" value="GBN62277.1"/>
    <property type="molecule type" value="Genomic_DNA"/>
</dbReference>
<dbReference type="EMBL" id="BGPR01013787">
    <property type="protein sequence ID" value="GBN62228.1"/>
    <property type="molecule type" value="Genomic_DNA"/>
</dbReference>
<name>A0A4Y2QDH6_ARAVE</name>
<dbReference type="AlphaFoldDB" id="A0A4Y2QDH6"/>